<dbReference type="PROSITE" id="PS50878">
    <property type="entry name" value="RT_POL"/>
    <property type="match status" value="1"/>
</dbReference>
<dbReference type="InterPro" id="IPR005135">
    <property type="entry name" value="Endo/exonuclease/phosphatase"/>
</dbReference>
<proteinExistence type="predicted"/>
<evidence type="ECO:0000259" key="1">
    <source>
        <dbReference type="PROSITE" id="PS50878"/>
    </source>
</evidence>
<dbReference type="Ensembl" id="ENSCCRT00010027207.1">
    <property type="protein sequence ID" value="ENSCCRP00010024815.1"/>
    <property type="gene ID" value="ENSCCRG00010010699.1"/>
</dbReference>
<dbReference type="PANTHER" id="PTHR31635:SF196">
    <property type="entry name" value="REVERSE TRANSCRIPTASE DOMAIN-CONTAINING PROTEIN-RELATED"/>
    <property type="match status" value="1"/>
</dbReference>
<dbReference type="Gene3D" id="3.60.10.10">
    <property type="entry name" value="Endonuclease/exonuclease/phosphatase"/>
    <property type="match status" value="1"/>
</dbReference>
<name>A0A8C1J0V5_CYPCA</name>
<evidence type="ECO:0000313" key="3">
    <source>
        <dbReference type="Proteomes" id="UP000694427"/>
    </source>
</evidence>
<sequence length="748" mass="86769">MQDLEFNSLSILSLNTRGLRDLTKRKALFLYCRRMNADLILLQETHSCEGDVRFWKSQWGDKAYFSHGSNHSAGVLTLINKFKGDIVESLISMEGRWVILVTKLDNATFIICNIYGHNLKSANKSLIFLLQKNIEALKNKYQQAFIIIAGDFNDVLDNSVDRFPPKMSLTNNIICTLCDYFHIADAWRYYHPDVNEYTWSNNLFSSKSRIDFFLISQQLLQYVFDVSHQYAPFSDHLVIKLILQTKHRKSTVRGYWKLNNNLLKDKIFNDQIKGLVNGIFSNNEFESHGAKWEYFKYKARLLAINRSKTLKVVNADRETDLLIKINTLIKKENLSVTEISQLKTLQLELDNIYLEIVKGAFIRSRARWIEEGEKNTSFFFSLEKRNFKRKSISALKINNSVSKNPEEIEKFVTHFYRNLYSPDLQANQSMSYLQQIKNYIPQISDEFKLSCEATVSLNEMRDAMKSMKKGKSPGSDGLTLEFFIQFWEILEQPFFLMLQECIKNGTMTPTMKQGVISLIPKPDKDVTIIDNWRPITLLNFDYKLIASIFAKRLKQHLHYIINETQTGFMKGRHISCNTRLVLDLIDYRDEIKSDAIILFLDFYKAFDTVKHQFLINSLEAFGFPSKLINIVQMLYKEIDSCIILNSRTSPRFPVLRGIRQGCPLSPFLFLFVVETLSIDILHNDNFAGLDIFNREIRISQLADDTTLFLKDKEQVSPVLTTINAFSNASGLKLNLSKCEIICLFDTVE</sequence>
<dbReference type="CDD" id="cd09076">
    <property type="entry name" value="L1-EN"/>
    <property type="match status" value="1"/>
</dbReference>
<dbReference type="GO" id="GO:0003824">
    <property type="term" value="F:catalytic activity"/>
    <property type="evidence" value="ECO:0007669"/>
    <property type="project" value="InterPro"/>
</dbReference>
<accession>A0A8C1J0V5</accession>
<feature type="domain" description="Reverse transcriptase" evidence="1">
    <location>
        <begin position="500"/>
        <end position="748"/>
    </location>
</feature>
<dbReference type="InterPro" id="IPR036691">
    <property type="entry name" value="Endo/exonu/phosph_ase_sf"/>
</dbReference>
<dbReference type="Pfam" id="PF03372">
    <property type="entry name" value="Exo_endo_phos"/>
    <property type="match status" value="1"/>
</dbReference>
<dbReference type="PANTHER" id="PTHR31635">
    <property type="entry name" value="REVERSE TRANSCRIPTASE DOMAIN-CONTAINING PROTEIN-RELATED"/>
    <property type="match status" value="1"/>
</dbReference>
<evidence type="ECO:0000313" key="2">
    <source>
        <dbReference type="Ensembl" id="ENSCCRP00010024815.1"/>
    </source>
</evidence>
<reference evidence="2" key="1">
    <citation type="submission" date="2025-08" db="UniProtKB">
        <authorList>
            <consortium name="Ensembl"/>
        </authorList>
    </citation>
    <scope>IDENTIFICATION</scope>
</reference>
<dbReference type="Pfam" id="PF00078">
    <property type="entry name" value="RVT_1"/>
    <property type="match status" value="1"/>
</dbReference>
<dbReference type="CDD" id="cd01650">
    <property type="entry name" value="RT_nLTR_like"/>
    <property type="match status" value="1"/>
</dbReference>
<dbReference type="Proteomes" id="UP000694427">
    <property type="component" value="Unplaced"/>
</dbReference>
<dbReference type="SUPFAM" id="SSF56672">
    <property type="entry name" value="DNA/RNA polymerases"/>
    <property type="match status" value="1"/>
</dbReference>
<keyword evidence="3" id="KW-1185">Reference proteome</keyword>
<dbReference type="AlphaFoldDB" id="A0A8C1J0V5"/>
<dbReference type="SUPFAM" id="SSF56219">
    <property type="entry name" value="DNase I-like"/>
    <property type="match status" value="1"/>
</dbReference>
<dbReference type="InterPro" id="IPR000477">
    <property type="entry name" value="RT_dom"/>
</dbReference>
<dbReference type="InterPro" id="IPR043502">
    <property type="entry name" value="DNA/RNA_pol_sf"/>
</dbReference>
<reference evidence="2" key="2">
    <citation type="submission" date="2025-09" db="UniProtKB">
        <authorList>
            <consortium name="Ensembl"/>
        </authorList>
    </citation>
    <scope>IDENTIFICATION</scope>
</reference>
<protein>
    <recommendedName>
        <fullName evidence="1">Reverse transcriptase domain-containing protein</fullName>
    </recommendedName>
</protein>
<organism evidence="2 3">
    <name type="scientific">Cyprinus carpio</name>
    <name type="common">Common carp</name>
    <dbReference type="NCBI Taxonomy" id="7962"/>
    <lineage>
        <taxon>Eukaryota</taxon>
        <taxon>Metazoa</taxon>
        <taxon>Chordata</taxon>
        <taxon>Craniata</taxon>
        <taxon>Vertebrata</taxon>
        <taxon>Euteleostomi</taxon>
        <taxon>Actinopterygii</taxon>
        <taxon>Neopterygii</taxon>
        <taxon>Teleostei</taxon>
        <taxon>Ostariophysi</taxon>
        <taxon>Cypriniformes</taxon>
        <taxon>Cyprinidae</taxon>
        <taxon>Cyprininae</taxon>
        <taxon>Cyprinus</taxon>
    </lineage>
</organism>